<keyword evidence="2" id="KW-1185">Reference proteome</keyword>
<gene>
    <name evidence="1" type="ORF">MEDL_7445</name>
</gene>
<reference evidence="1" key="1">
    <citation type="submission" date="2021-03" db="EMBL/GenBank/DDBJ databases">
        <authorList>
            <person name="Bekaert M."/>
        </authorList>
    </citation>
    <scope>NUCLEOTIDE SEQUENCE</scope>
</reference>
<organism evidence="1 2">
    <name type="scientific">Mytilus edulis</name>
    <name type="common">Blue mussel</name>
    <dbReference type="NCBI Taxonomy" id="6550"/>
    <lineage>
        <taxon>Eukaryota</taxon>
        <taxon>Metazoa</taxon>
        <taxon>Spiralia</taxon>
        <taxon>Lophotrochozoa</taxon>
        <taxon>Mollusca</taxon>
        <taxon>Bivalvia</taxon>
        <taxon>Autobranchia</taxon>
        <taxon>Pteriomorphia</taxon>
        <taxon>Mytilida</taxon>
        <taxon>Mytiloidea</taxon>
        <taxon>Mytilidae</taxon>
        <taxon>Mytilinae</taxon>
        <taxon>Mytilus</taxon>
    </lineage>
</organism>
<evidence type="ECO:0000313" key="2">
    <source>
        <dbReference type="Proteomes" id="UP000683360"/>
    </source>
</evidence>
<dbReference type="Proteomes" id="UP000683360">
    <property type="component" value="Unassembled WGS sequence"/>
</dbReference>
<evidence type="ECO:0000313" key="1">
    <source>
        <dbReference type="EMBL" id="CAG2192276.1"/>
    </source>
</evidence>
<comment type="caution">
    <text evidence="1">The sequence shown here is derived from an EMBL/GenBank/DDBJ whole genome shotgun (WGS) entry which is preliminary data.</text>
</comment>
<sequence length="366" mass="42249">MEEGLRSIEAFLSTTEYSEHLRNGWEDQNTNKAVRSIAAVINDMRNQSMREVVVASLKIVAIMATAAFPGFGPLAGEILLVCSAILSTIWKNTKNTDNTIKDDIKKEERVRELKSKVKGLLATFHVSEAYLSILDTRRTNSKDRDVNYMMSSIDLYQGSEILGNLRSDIEQGLDLNNNGEAKRIICLTNLCKEDDMHKEFLLLLIEPDYDTIHFLTLFNPSEQIEIASFVRSYGLEFQRLTYLLQGEFSIKSKIWENYGIIMSSNFWGSVWGSSIPIKNQNLFRFREVSTEDSIFTIFSIRWSSFYVRMKKNYQCSGYNESSMSVDPQSQWKILRLKNGHFIMSPIQWPCRFKKMMNAEHLNISIR</sequence>
<dbReference type="OrthoDB" id="6175374at2759"/>
<proteinExistence type="predicted"/>
<accession>A0A8S3Q8C1</accession>
<dbReference type="EMBL" id="CAJPWZ010000381">
    <property type="protein sequence ID" value="CAG2192276.1"/>
    <property type="molecule type" value="Genomic_DNA"/>
</dbReference>
<dbReference type="AlphaFoldDB" id="A0A8S3Q8C1"/>
<name>A0A8S3Q8C1_MYTED</name>
<protein>
    <submittedName>
        <fullName evidence="1">Uncharacterized protein</fullName>
    </submittedName>
</protein>